<feature type="region of interest" description="Disordered" evidence="1">
    <location>
        <begin position="1"/>
        <end position="41"/>
    </location>
</feature>
<evidence type="ECO:0000313" key="3">
    <source>
        <dbReference type="Proteomes" id="UP000250235"/>
    </source>
</evidence>
<accession>A0A2Z7BHU6</accession>
<sequence length="97" mass="10515">MAQSNIGPKTPRAARDRPEANPRSQKQCRNTASGSSDGDRTAAPAVCTAYGTLPHAARATVRDIRARWPVIGTVAARSYSATVRTLQCRRVFFSKNL</sequence>
<gene>
    <name evidence="2" type="ORF">F511_29140</name>
</gene>
<protein>
    <submittedName>
        <fullName evidence="2">Receptor-like protein kinase</fullName>
    </submittedName>
</protein>
<reference evidence="2 3" key="1">
    <citation type="journal article" date="2015" name="Proc. Natl. Acad. Sci. U.S.A.">
        <title>The resurrection genome of Boea hygrometrica: A blueprint for survival of dehydration.</title>
        <authorList>
            <person name="Xiao L."/>
            <person name="Yang G."/>
            <person name="Zhang L."/>
            <person name="Yang X."/>
            <person name="Zhao S."/>
            <person name="Ji Z."/>
            <person name="Zhou Q."/>
            <person name="Hu M."/>
            <person name="Wang Y."/>
            <person name="Chen M."/>
            <person name="Xu Y."/>
            <person name="Jin H."/>
            <person name="Xiao X."/>
            <person name="Hu G."/>
            <person name="Bao F."/>
            <person name="Hu Y."/>
            <person name="Wan P."/>
            <person name="Li L."/>
            <person name="Deng X."/>
            <person name="Kuang T."/>
            <person name="Xiang C."/>
            <person name="Zhu J.K."/>
            <person name="Oliver M.J."/>
            <person name="He Y."/>
        </authorList>
    </citation>
    <scope>NUCLEOTIDE SEQUENCE [LARGE SCALE GENOMIC DNA]</scope>
    <source>
        <strain evidence="3">cv. XS01</strain>
    </source>
</reference>
<keyword evidence="2" id="KW-0418">Kinase</keyword>
<dbReference type="EMBL" id="KV005708">
    <property type="protein sequence ID" value="KZV33627.1"/>
    <property type="molecule type" value="Genomic_DNA"/>
</dbReference>
<organism evidence="2 3">
    <name type="scientific">Dorcoceras hygrometricum</name>
    <dbReference type="NCBI Taxonomy" id="472368"/>
    <lineage>
        <taxon>Eukaryota</taxon>
        <taxon>Viridiplantae</taxon>
        <taxon>Streptophyta</taxon>
        <taxon>Embryophyta</taxon>
        <taxon>Tracheophyta</taxon>
        <taxon>Spermatophyta</taxon>
        <taxon>Magnoliopsida</taxon>
        <taxon>eudicotyledons</taxon>
        <taxon>Gunneridae</taxon>
        <taxon>Pentapetalae</taxon>
        <taxon>asterids</taxon>
        <taxon>lamiids</taxon>
        <taxon>Lamiales</taxon>
        <taxon>Gesneriaceae</taxon>
        <taxon>Didymocarpoideae</taxon>
        <taxon>Trichosporeae</taxon>
        <taxon>Loxocarpinae</taxon>
        <taxon>Dorcoceras</taxon>
    </lineage>
</organism>
<evidence type="ECO:0000313" key="2">
    <source>
        <dbReference type="EMBL" id="KZV33627.1"/>
    </source>
</evidence>
<evidence type="ECO:0000256" key="1">
    <source>
        <dbReference type="SAM" id="MobiDB-lite"/>
    </source>
</evidence>
<feature type="compositionally biased region" description="Polar residues" evidence="1">
    <location>
        <begin position="22"/>
        <end position="36"/>
    </location>
</feature>
<proteinExistence type="predicted"/>
<dbReference type="GO" id="GO:0016301">
    <property type="term" value="F:kinase activity"/>
    <property type="evidence" value="ECO:0007669"/>
    <property type="project" value="UniProtKB-KW"/>
</dbReference>
<keyword evidence="2" id="KW-0808">Transferase</keyword>
<keyword evidence="2" id="KW-0675">Receptor</keyword>
<keyword evidence="3" id="KW-1185">Reference proteome</keyword>
<dbReference type="Proteomes" id="UP000250235">
    <property type="component" value="Unassembled WGS sequence"/>
</dbReference>
<name>A0A2Z7BHU6_9LAMI</name>
<dbReference type="AlphaFoldDB" id="A0A2Z7BHU6"/>